<dbReference type="Proteomes" id="UP000637002">
    <property type="component" value="Unassembled WGS sequence"/>
</dbReference>
<comment type="similarity">
    <text evidence="1">Belongs to the enoyl-CoA hydratase/isomerase family.</text>
</comment>
<dbReference type="GO" id="GO:0016829">
    <property type="term" value="F:lyase activity"/>
    <property type="evidence" value="ECO:0007669"/>
    <property type="project" value="UniProtKB-KW"/>
</dbReference>
<dbReference type="PANTHER" id="PTHR11941:SF54">
    <property type="entry name" value="ENOYL-COA HYDRATASE, MITOCHONDRIAL"/>
    <property type="match status" value="1"/>
</dbReference>
<dbReference type="Pfam" id="PF00378">
    <property type="entry name" value="ECH_1"/>
    <property type="match status" value="1"/>
</dbReference>
<name>A0A916U5I4_9HYPH</name>
<keyword evidence="4" id="KW-1185">Reference proteome</keyword>
<sequence length="268" mass="27857">MTASAPCTSDDCEIEWLEGGGIFRITRQAKLNAVTRAVLDGLASALTELEGGRGHFLLIHGQGDKAFCAGTDLAEIMQMSDEAAAAKTDLARDLFVRLSRSPVISVAAINGLAYGGGLELAMCSTFRVAAPHVSVSLPEIKLGVLPSYGGTQFLPALVGRARALDMMLTGRSVPAAEALAMGLLDRVVAAGESVLDAAEALARTVTGFSRAAVNGIRRCVEVSGDTVTRAGLDVEAAEARAATASPDAKEGIAAFLEKRRPIFNRQAS</sequence>
<dbReference type="CDD" id="cd06558">
    <property type="entry name" value="crotonase-like"/>
    <property type="match status" value="1"/>
</dbReference>
<evidence type="ECO:0000256" key="2">
    <source>
        <dbReference type="ARBA" id="ARBA00023239"/>
    </source>
</evidence>
<keyword evidence="2" id="KW-0456">Lyase</keyword>
<organism evidence="3 4">
    <name type="scientific">Chelatococcus reniformis</name>
    <dbReference type="NCBI Taxonomy" id="1494448"/>
    <lineage>
        <taxon>Bacteria</taxon>
        <taxon>Pseudomonadati</taxon>
        <taxon>Pseudomonadota</taxon>
        <taxon>Alphaproteobacteria</taxon>
        <taxon>Hyphomicrobiales</taxon>
        <taxon>Chelatococcaceae</taxon>
        <taxon>Chelatococcus</taxon>
    </lineage>
</organism>
<dbReference type="EMBL" id="BMGG01000003">
    <property type="protein sequence ID" value="GGC61426.1"/>
    <property type="molecule type" value="Genomic_DNA"/>
</dbReference>
<dbReference type="InterPro" id="IPR029045">
    <property type="entry name" value="ClpP/crotonase-like_dom_sf"/>
</dbReference>
<dbReference type="Gene3D" id="1.10.12.10">
    <property type="entry name" value="Lyase 2-enoyl-coa Hydratase, Chain A, domain 2"/>
    <property type="match status" value="1"/>
</dbReference>
<dbReference type="InterPro" id="IPR014748">
    <property type="entry name" value="Enoyl-CoA_hydra_C"/>
</dbReference>
<dbReference type="Gene3D" id="3.90.226.10">
    <property type="entry name" value="2-enoyl-CoA Hydratase, Chain A, domain 1"/>
    <property type="match status" value="1"/>
</dbReference>
<evidence type="ECO:0000256" key="1">
    <source>
        <dbReference type="ARBA" id="ARBA00005254"/>
    </source>
</evidence>
<dbReference type="PANTHER" id="PTHR11941">
    <property type="entry name" value="ENOYL-COA HYDRATASE-RELATED"/>
    <property type="match status" value="1"/>
</dbReference>
<reference evidence="3" key="2">
    <citation type="submission" date="2020-09" db="EMBL/GenBank/DDBJ databases">
        <authorList>
            <person name="Sun Q."/>
            <person name="Zhou Y."/>
        </authorList>
    </citation>
    <scope>NUCLEOTIDE SEQUENCE</scope>
    <source>
        <strain evidence="3">CGMCC 1.12919</strain>
    </source>
</reference>
<protein>
    <submittedName>
        <fullName evidence="3">Enoyl-CoA hydratase</fullName>
    </submittedName>
</protein>
<dbReference type="InterPro" id="IPR001753">
    <property type="entry name" value="Enoyl-CoA_hydra/iso"/>
</dbReference>
<dbReference type="SUPFAM" id="SSF52096">
    <property type="entry name" value="ClpP/crotonase"/>
    <property type="match status" value="1"/>
</dbReference>
<dbReference type="AlphaFoldDB" id="A0A916U5I4"/>
<evidence type="ECO:0000313" key="3">
    <source>
        <dbReference type="EMBL" id="GGC61426.1"/>
    </source>
</evidence>
<gene>
    <name evidence="3" type="ORF">GCM10010994_19990</name>
</gene>
<comment type="caution">
    <text evidence="3">The sequence shown here is derived from an EMBL/GenBank/DDBJ whole genome shotgun (WGS) entry which is preliminary data.</text>
</comment>
<reference evidence="3" key="1">
    <citation type="journal article" date="2014" name="Int. J. Syst. Evol. Microbiol.">
        <title>Complete genome sequence of Corynebacterium casei LMG S-19264T (=DSM 44701T), isolated from a smear-ripened cheese.</title>
        <authorList>
            <consortium name="US DOE Joint Genome Institute (JGI-PGF)"/>
            <person name="Walter F."/>
            <person name="Albersmeier A."/>
            <person name="Kalinowski J."/>
            <person name="Ruckert C."/>
        </authorList>
    </citation>
    <scope>NUCLEOTIDE SEQUENCE</scope>
    <source>
        <strain evidence="3">CGMCC 1.12919</strain>
    </source>
</reference>
<dbReference type="RefSeq" id="WP_188609002.1">
    <property type="nucleotide sequence ID" value="NZ_BMGG01000003.1"/>
</dbReference>
<dbReference type="GO" id="GO:0006635">
    <property type="term" value="P:fatty acid beta-oxidation"/>
    <property type="evidence" value="ECO:0007669"/>
    <property type="project" value="TreeGrafter"/>
</dbReference>
<accession>A0A916U5I4</accession>
<evidence type="ECO:0000313" key="4">
    <source>
        <dbReference type="Proteomes" id="UP000637002"/>
    </source>
</evidence>
<proteinExistence type="inferred from homology"/>